<sequence length="68" mass="7794">MASLDTKKLIETLGCFYQEDYEVGQRVDAIFRDVGYYFKNAPGLTFAKVNIFENEFVVLSSPFFQNAP</sequence>
<gene>
    <name evidence="1" type="ORF">BFJ65_g14460</name>
</gene>
<evidence type="ECO:0000313" key="1">
    <source>
        <dbReference type="EMBL" id="RKK10460.1"/>
    </source>
</evidence>
<name>A0A3L6N1K0_FUSOX</name>
<proteinExistence type="predicted"/>
<organism evidence="1 2">
    <name type="scientific">Fusarium oxysporum f. sp. cepae</name>
    <dbReference type="NCBI Taxonomy" id="396571"/>
    <lineage>
        <taxon>Eukaryota</taxon>
        <taxon>Fungi</taxon>
        <taxon>Dikarya</taxon>
        <taxon>Ascomycota</taxon>
        <taxon>Pezizomycotina</taxon>
        <taxon>Sordariomycetes</taxon>
        <taxon>Hypocreomycetidae</taxon>
        <taxon>Hypocreales</taxon>
        <taxon>Nectriaceae</taxon>
        <taxon>Fusarium</taxon>
        <taxon>Fusarium oxysporum species complex</taxon>
    </lineage>
</organism>
<accession>A0A3L6N1K0</accession>
<evidence type="ECO:0000313" key="2">
    <source>
        <dbReference type="Proteomes" id="UP000270866"/>
    </source>
</evidence>
<dbReference type="AlphaFoldDB" id="A0A3L6N1K0"/>
<protein>
    <submittedName>
        <fullName evidence="1">Uncharacterized protein</fullName>
    </submittedName>
</protein>
<dbReference type="Proteomes" id="UP000270866">
    <property type="component" value="Unassembled WGS sequence"/>
</dbReference>
<reference evidence="1 2" key="1">
    <citation type="journal article" date="2018" name="Sci. Rep.">
        <title>Characterisation of pathogen-specific regions and novel effector candidates in Fusarium oxysporum f. sp. cepae.</title>
        <authorList>
            <person name="Armitage A.D."/>
            <person name="Taylor A."/>
            <person name="Sobczyk M.K."/>
            <person name="Baxter L."/>
            <person name="Greenfield B.P."/>
            <person name="Bates H.J."/>
            <person name="Wilson F."/>
            <person name="Jackson A.C."/>
            <person name="Ott S."/>
            <person name="Harrison R.J."/>
            <person name="Clarkson J.P."/>
        </authorList>
    </citation>
    <scope>NUCLEOTIDE SEQUENCE [LARGE SCALE GENOMIC DNA]</scope>
    <source>
        <strain evidence="1 2">FoC_Fus2</strain>
    </source>
</reference>
<comment type="caution">
    <text evidence="1">The sequence shown here is derived from an EMBL/GenBank/DDBJ whole genome shotgun (WGS) entry which is preliminary data.</text>
</comment>
<dbReference type="EMBL" id="MRCU01000010">
    <property type="protein sequence ID" value="RKK10460.1"/>
    <property type="molecule type" value="Genomic_DNA"/>
</dbReference>